<comment type="caution">
    <text evidence="1">The sequence shown here is derived from an EMBL/GenBank/DDBJ whole genome shotgun (WGS) entry which is preliminary data.</text>
</comment>
<protein>
    <submittedName>
        <fullName evidence="1">Uncharacterized protein</fullName>
    </submittedName>
</protein>
<dbReference type="GeneID" id="88769768"/>
<dbReference type="EMBL" id="AESD01001101">
    <property type="protein sequence ID" value="EHJ09279.1"/>
    <property type="molecule type" value="Genomic_DNA"/>
</dbReference>
<organism evidence="1 2">
    <name type="scientific">Crocosphaera watsonii WH 0003</name>
    <dbReference type="NCBI Taxonomy" id="423471"/>
    <lineage>
        <taxon>Bacteria</taxon>
        <taxon>Bacillati</taxon>
        <taxon>Cyanobacteriota</taxon>
        <taxon>Cyanophyceae</taxon>
        <taxon>Oscillatoriophycideae</taxon>
        <taxon>Chroococcales</taxon>
        <taxon>Aphanothecaceae</taxon>
        <taxon>Crocosphaera</taxon>
    </lineage>
</organism>
<gene>
    <name evidence="1" type="ORF">CWATWH0003_B300</name>
</gene>
<name>G5JEW3_CROWT</name>
<evidence type="ECO:0000313" key="2">
    <source>
        <dbReference type="Proteomes" id="UP000003477"/>
    </source>
</evidence>
<reference evidence="1 2" key="1">
    <citation type="journal article" date="2011" name="Front. Microbiol.">
        <title>Two Strains of Crocosphaera watsonii with Highly Conserved Genomes are Distinguished by Strain-Specific Features.</title>
        <authorList>
            <person name="Bench S.R."/>
            <person name="Ilikchyan I.N."/>
            <person name="Tripp H.J."/>
            <person name="Zehr J.P."/>
        </authorList>
    </citation>
    <scope>NUCLEOTIDE SEQUENCE [LARGE SCALE GENOMIC DNA]</scope>
    <source>
        <strain evidence="1 2">WH 0003</strain>
    </source>
</reference>
<evidence type="ECO:0000313" key="1">
    <source>
        <dbReference type="EMBL" id="EHJ09279.1"/>
    </source>
</evidence>
<dbReference type="PATRIC" id="fig|423471.3.peg.5566"/>
<sequence>MITFDDEMNKIPPERRGVIEAKTEELLREMQIIDELHQRVEISSQQVPPTDNCSP</sequence>
<accession>G5JEW3</accession>
<dbReference type="AlphaFoldDB" id="G5JEW3"/>
<dbReference type="RefSeq" id="WP_007313677.1">
    <property type="nucleotide sequence ID" value="NZ_AESD01001101.1"/>
</dbReference>
<dbReference type="Proteomes" id="UP000003477">
    <property type="component" value="Unassembled WGS sequence"/>
</dbReference>
<proteinExistence type="predicted"/>